<dbReference type="PROSITE" id="PS01124">
    <property type="entry name" value="HTH_ARAC_FAMILY_2"/>
    <property type="match status" value="1"/>
</dbReference>
<organism evidence="5 6">
    <name type="scientific">Leifsonia williamsii</name>
    <dbReference type="NCBI Taxonomy" id="3035919"/>
    <lineage>
        <taxon>Bacteria</taxon>
        <taxon>Bacillati</taxon>
        <taxon>Actinomycetota</taxon>
        <taxon>Actinomycetes</taxon>
        <taxon>Micrococcales</taxon>
        <taxon>Microbacteriaceae</taxon>
        <taxon>Leifsonia</taxon>
    </lineage>
</organism>
<dbReference type="InterPro" id="IPR035418">
    <property type="entry name" value="AraC-bd_2"/>
</dbReference>
<dbReference type="Pfam" id="PF14525">
    <property type="entry name" value="AraC_binding_2"/>
    <property type="match status" value="1"/>
</dbReference>
<dbReference type="Gene3D" id="1.10.10.60">
    <property type="entry name" value="Homeodomain-like"/>
    <property type="match status" value="1"/>
</dbReference>
<protein>
    <submittedName>
        <fullName evidence="5">AraC family transcriptional regulator</fullName>
    </submittedName>
</protein>
<evidence type="ECO:0000256" key="2">
    <source>
        <dbReference type="ARBA" id="ARBA00023125"/>
    </source>
</evidence>
<keyword evidence="3" id="KW-0804">Transcription</keyword>
<evidence type="ECO:0000313" key="6">
    <source>
        <dbReference type="Proteomes" id="UP001174208"/>
    </source>
</evidence>
<accession>A0ABT8K8N2</accession>
<keyword evidence="2" id="KW-0238">DNA-binding</keyword>
<sequence>MDRPLGELFATHRVAAGRGVEQAREALSQVFLPVNFPFVPASGSVGMTLNALDVGRVTCGFMRFREEVCIETVEAENYHLDIPVDGRAVMRAGVGPEIHATSRTAGVFTPGKPVRLDCSAWFSQLSVMIPRDELQLELERLLGRESVRPLEYTRELDLTGPGGRMMLQALLTIDEASAMQSGPLAHPLARLRLEQTLIQSLLFAQPHNHSDALLAPAPDPGTRPVSRAVDLLRADPAHPWTVVELAARVSVSARSLQQGFRRSLDTTPMAYLRTVRLEHVREELSRAEPGTDSVTEAATRWGFIHLGRFAAAYRRAFGEHPSQTLRGAGGEPGA</sequence>
<feature type="domain" description="HTH araC/xylS-type" evidence="4">
    <location>
        <begin position="226"/>
        <end position="327"/>
    </location>
</feature>
<dbReference type="PANTHER" id="PTHR46796">
    <property type="entry name" value="HTH-TYPE TRANSCRIPTIONAL ACTIVATOR RHAS-RELATED"/>
    <property type="match status" value="1"/>
</dbReference>
<keyword evidence="6" id="KW-1185">Reference proteome</keyword>
<name>A0ABT8K8N2_9MICO</name>
<dbReference type="PANTHER" id="PTHR46796:SF12">
    <property type="entry name" value="HTH-TYPE DNA-BINDING TRANSCRIPTIONAL ACTIVATOR EUTR"/>
    <property type="match status" value="1"/>
</dbReference>
<evidence type="ECO:0000259" key="4">
    <source>
        <dbReference type="PROSITE" id="PS01124"/>
    </source>
</evidence>
<evidence type="ECO:0000313" key="5">
    <source>
        <dbReference type="EMBL" id="MDN4613805.1"/>
    </source>
</evidence>
<dbReference type="SUPFAM" id="SSF46689">
    <property type="entry name" value="Homeodomain-like"/>
    <property type="match status" value="1"/>
</dbReference>
<comment type="caution">
    <text evidence="5">The sequence shown here is derived from an EMBL/GenBank/DDBJ whole genome shotgun (WGS) entry which is preliminary data.</text>
</comment>
<evidence type="ECO:0000256" key="1">
    <source>
        <dbReference type="ARBA" id="ARBA00023015"/>
    </source>
</evidence>
<dbReference type="EMBL" id="JAROCF010000001">
    <property type="protein sequence ID" value="MDN4613805.1"/>
    <property type="molecule type" value="Genomic_DNA"/>
</dbReference>
<proteinExistence type="predicted"/>
<dbReference type="SMART" id="SM00342">
    <property type="entry name" value="HTH_ARAC"/>
    <property type="match status" value="1"/>
</dbReference>
<dbReference type="InterPro" id="IPR018060">
    <property type="entry name" value="HTH_AraC"/>
</dbReference>
<keyword evidence="1" id="KW-0805">Transcription regulation</keyword>
<dbReference type="RefSeq" id="WP_301210217.1">
    <property type="nucleotide sequence ID" value="NZ_JAROCF010000001.1"/>
</dbReference>
<evidence type="ECO:0000256" key="3">
    <source>
        <dbReference type="ARBA" id="ARBA00023163"/>
    </source>
</evidence>
<reference evidence="5" key="1">
    <citation type="submission" date="2023-06" db="EMBL/GenBank/DDBJ databases">
        <title>MT1 and MT2 Draft Genomes of Novel Species.</title>
        <authorList>
            <person name="Venkateswaran K."/>
        </authorList>
    </citation>
    <scope>NUCLEOTIDE SEQUENCE</scope>
    <source>
        <strain evidence="5">F6_8S_P_1B</strain>
    </source>
</reference>
<dbReference type="Pfam" id="PF12833">
    <property type="entry name" value="HTH_18"/>
    <property type="match status" value="1"/>
</dbReference>
<dbReference type="InterPro" id="IPR009057">
    <property type="entry name" value="Homeodomain-like_sf"/>
</dbReference>
<dbReference type="Proteomes" id="UP001174208">
    <property type="component" value="Unassembled WGS sequence"/>
</dbReference>
<dbReference type="InterPro" id="IPR050204">
    <property type="entry name" value="AraC_XylS_family_regulators"/>
</dbReference>
<gene>
    <name evidence="5" type="ORF">P5G50_05005</name>
</gene>